<dbReference type="InterPro" id="IPR006027">
    <property type="entry name" value="NusB_RsmB_TIM44"/>
</dbReference>
<dbReference type="Proteomes" id="UP000323844">
    <property type="component" value="Chromosome"/>
</dbReference>
<sequence length="156" mass="17559">MVLLHSRTVARLALTQVLFLHEFSGRSAPVTDIMRFISEYYLKKDYLEDFDSAYNIKLHNRYFLRLSEFAINKLDILDEHIIKHASCKTDILHLSLLRAGVAELMCSGGKDVPVVVVLNEFTNITASFACNAGFVNSVLHVVASSLNLDQDNAKKD</sequence>
<reference evidence="3 4" key="1">
    <citation type="submission" date="2019-08" db="EMBL/GenBank/DDBJ databases">
        <title>Highly reduced genomes of protist endosymbionts show evolutionary convergence.</title>
        <authorList>
            <person name="George E."/>
            <person name="Husnik F."/>
            <person name="Tashyreva D."/>
            <person name="Prokopchuk G."/>
            <person name="Horak A."/>
            <person name="Kwong W.K."/>
            <person name="Lukes J."/>
            <person name="Keeling P.J."/>
        </authorList>
    </citation>
    <scope>NUCLEOTIDE SEQUENCE [LARGE SCALE GENOMIC DNA]</scope>
    <source>
        <strain evidence="3">1621</strain>
    </source>
</reference>
<dbReference type="GO" id="GO:0003723">
    <property type="term" value="F:RNA binding"/>
    <property type="evidence" value="ECO:0007669"/>
    <property type="project" value="UniProtKB-KW"/>
</dbReference>
<dbReference type="InterPro" id="IPR035926">
    <property type="entry name" value="NusB-like_sf"/>
</dbReference>
<gene>
    <name evidence="3" type="ORF">FZC37_00820</name>
</gene>
<dbReference type="Gene3D" id="1.10.940.10">
    <property type="entry name" value="NusB-like"/>
    <property type="match status" value="1"/>
</dbReference>
<dbReference type="SUPFAM" id="SSF48013">
    <property type="entry name" value="NusB-like"/>
    <property type="match status" value="1"/>
</dbReference>
<accession>A0A5C0UJ44</accession>
<dbReference type="AlphaFoldDB" id="A0A5C0UJ44"/>
<dbReference type="KEGG" id="snay:FZC37_00820"/>
<name>A0A5C0UJ44_9RICK</name>
<evidence type="ECO:0000313" key="3">
    <source>
        <dbReference type="EMBL" id="QEK39482.1"/>
    </source>
</evidence>
<dbReference type="Pfam" id="PF01029">
    <property type="entry name" value="NusB"/>
    <property type="match status" value="1"/>
</dbReference>
<proteinExistence type="predicted"/>
<evidence type="ECO:0000313" key="4">
    <source>
        <dbReference type="Proteomes" id="UP000323844"/>
    </source>
</evidence>
<dbReference type="EMBL" id="CP043312">
    <property type="protein sequence ID" value="QEK39482.1"/>
    <property type="molecule type" value="Genomic_DNA"/>
</dbReference>
<dbReference type="RefSeq" id="WP_148951843.1">
    <property type="nucleotide sequence ID" value="NZ_CP043312.1"/>
</dbReference>
<evidence type="ECO:0000256" key="1">
    <source>
        <dbReference type="ARBA" id="ARBA00022884"/>
    </source>
</evidence>
<keyword evidence="4" id="KW-1185">Reference proteome</keyword>
<dbReference type="GO" id="GO:0006355">
    <property type="term" value="P:regulation of DNA-templated transcription"/>
    <property type="evidence" value="ECO:0007669"/>
    <property type="project" value="InterPro"/>
</dbReference>
<protein>
    <recommendedName>
        <fullName evidence="2">NusB/RsmB/TIM44 domain-containing protein</fullName>
    </recommendedName>
</protein>
<evidence type="ECO:0000259" key="2">
    <source>
        <dbReference type="Pfam" id="PF01029"/>
    </source>
</evidence>
<organism evidence="3 4">
    <name type="scientific">Candidatus Sneabacter namystus</name>
    <dbReference type="NCBI Taxonomy" id="2601646"/>
    <lineage>
        <taxon>Bacteria</taxon>
        <taxon>Pseudomonadati</taxon>
        <taxon>Pseudomonadota</taxon>
        <taxon>Alphaproteobacteria</taxon>
        <taxon>Rickettsiales</taxon>
        <taxon>Rickettsiaceae</taxon>
        <taxon>Rickettsieae</taxon>
        <taxon>Candidatus Sneabacter</taxon>
    </lineage>
</organism>
<keyword evidence="1" id="KW-0694">RNA-binding</keyword>
<feature type="domain" description="NusB/RsmB/TIM44" evidence="2">
    <location>
        <begin position="10"/>
        <end position="142"/>
    </location>
</feature>
<dbReference type="OrthoDB" id="9797817at2"/>